<sequence length="347" mass="37667">MAARTDLPALRGSTRRKVLGLALLTPLLASSLADAQAQPELPKTIPPGTKLVIADQNEALQTLIRASGEQAKLSSSVTYANFLGGPAILEAFRAGALDLATVGNTPPIQAHAAGEDIPIVAARTSSETDYFLAVRPGLKINSLEELRGKSIAYGEGTGRQPFVLNALKLAKLTRKDVKLVPLRAADFPDAVRTGQIDVAALNEPHFSRYLADFADRGASALPKEQNDRLPRSLTYLYASKRALDDPAKAAAIREFVSAWIDASRWSQANTDAWVDAYYVKRQNLKPADARKIVESEGRYAFPSLSSLIPIQQSLIDVIHEAGDLPKRLDARQEFDLRFDDVIASKTN</sequence>
<organism evidence="2 3">
    <name type="scientific">Bosea lathyri</name>
    <dbReference type="NCBI Taxonomy" id="1036778"/>
    <lineage>
        <taxon>Bacteria</taxon>
        <taxon>Pseudomonadati</taxon>
        <taxon>Pseudomonadota</taxon>
        <taxon>Alphaproteobacteria</taxon>
        <taxon>Hyphomicrobiales</taxon>
        <taxon>Boseaceae</taxon>
        <taxon>Bosea</taxon>
    </lineage>
</organism>
<dbReference type="EMBL" id="FNUY01000002">
    <property type="protein sequence ID" value="SEF83818.1"/>
    <property type="molecule type" value="Genomic_DNA"/>
</dbReference>
<dbReference type="PANTHER" id="PTHR30024">
    <property type="entry name" value="ALIPHATIC SULFONATES-BINDING PROTEIN-RELATED"/>
    <property type="match status" value="1"/>
</dbReference>
<gene>
    <name evidence="2" type="ORF">SAMN04488115_102211</name>
</gene>
<dbReference type="Gene3D" id="3.40.190.10">
    <property type="entry name" value="Periplasmic binding protein-like II"/>
    <property type="match status" value="2"/>
</dbReference>
<dbReference type="OrthoDB" id="7374754at2"/>
<feature type="signal peptide" evidence="1">
    <location>
        <begin position="1"/>
        <end position="35"/>
    </location>
</feature>
<dbReference type="RefSeq" id="WP_103871842.1">
    <property type="nucleotide sequence ID" value="NZ_FNUY01000002.1"/>
</dbReference>
<dbReference type="AlphaFoldDB" id="A0A1H5VAH8"/>
<reference evidence="2 3" key="1">
    <citation type="submission" date="2016-10" db="EMBL/GenBank/DDBJ databases">
        <authorList>
            <person name="de Groot N.N."/>
        </authorList>
    </citation>
    <scope>NUCLEOTIDE SEQUENCE [LARGE SCALE GENOMIC DNA]</scope>
    <source>
        <strain evidence="2 3">DSM 26656</strain>
    </source>
</reference>
<keyword evidence="1" id="KW-0732">Signal</keyword>
<dbReference type="Proteomes" id="UP000236743">
    <property type="component" value="Unassembled WGS sequence"/>
</dbReference>
<evidence type="ECO:0000313" key="3">
    <source>
        <dbReference type="Proteomes" id="UP000236743"/>
    </source>
</evidence>
<feature type="chain" id="PRO_5009287003" evidence="1">
    <location>
        <begin position="36"/>
        <end position="347"/>
    </location>
</feature>
<keyword evidence="3" id="KW-1185">Reference proteome</keyword>
<name>A0A1H5VAH8_9HYPH</name>
<evidence type="ECO:0000256" key="1">
    <source>
        <dbReference type="SAM" id="SignalP"/>
    </source>
</evidence>
<accession>A0A1H5VAH8</accession>
<proteinExistence type="predicted"/>
<protein>
    <submittedName>
        <fullName evidence="2">Sulfonate transport system substrate-binding protein</fullName>
    </submittedName>
</protein>
<evidence type="ECO:0000313" key="2">
    <source>
        <dbReference type="EMBL" id="SEF83818.1"/>
    </source>
</evidence>
<dbReference type="SUPFAM" id="SSF53850">
    <property type="entry name" value="Periplasmic binding protein-like II"/>
    <property type="match status" value="1"/>
</dbReference>
<dbReference type="Pfam" id="PF12974">
    <property type="entry name" value="Phosphonate-bd"/>
    <property type="match status" value="1"/>
</dbReference>